<dbReference type="GeneID" id="65113467"/>
<name>A0A2S1PGD0_9CAUD</name>
<dbReference type="KEGG" id="vg:65113467"/>
<evidence type="ECO:0000313" key="2">
    <source>
        <dbReference type="Proteomes" id="UP000246994"/>
    </source>
</evidence>
<accession>A0A2S1PGD0</accession>
<dbReference type="Proteomes" id="UP000246994">
    <property type="component" value="Segment"/>
</dbReference>
<proteinExistence type="predicted"/>
<evidence type="ECO:0000313" key="1">
    <source>
        <dbReference type="EMBL" id="AWH15626.1"/>
    </source>
</evidence>
<sequence length="117" mass="13476">MPQMQPEIYLGVSDMMFEEAKELVNRPPKLFFGKEYDGTHVGSILEKIQKYNGPGDAYRVEYRVLLDGGDVVTGVGIANYNWITKVGYRPDVEITRIKPTEATLDRWSCIYSEKWHD</sequence>
<reference evidence="1 2" key="1">
    <citation type="submission" date="2018-04" db="EMBL/GenBank/DDBJ databases">
        <title>Complete genome sequences of new Aeromonas and Pseudomonas phages promising in phage therapy dedicated to aquaculture.</title>
        <authorList>
            <person name="Kolsut J."/>
            <person name="Wojcik E."/>
            <person name="Wojtasik A."/>
            <person name="Dastych J."/>
        </authorList>
    </citation>
    <scope>NUCLEOTIDE SEQUENCE [LARGE SCALE GENOMIC DNA]</scope>
</reference>
<organism evidence="1 2">
    <name type="scientific">Aeromonas phage 60AhydR15PP</name>
    <dbReference type="NCBI Taxonomy" id="2163979"/>
    <lineage>
        <taxon>Viruses</taxon>
        <taxon>Duplodnaviria</taxon>
        <taxon>Heunggongvirae</taxon>
        <taxon>Uroviricota</taxon>
        <taxon>Caudoviricetes</taxon>
        <taxon>Pantevenvirales</taxon>
        <taxon>Straboviridae</taxon>
        <taxon>Tulanevirus</taxon>
        <taxon>Tulanevirus 60ahydrpp</taxon>
    </lineage>
</organism>
<dbReference type="EMBL" id="MH179477">
    <property type="protein sequence ID" value="AWH15626.1"/>
    <property type="molecule type" value="Genomic_DNA"/>
</dbReference>
<keyword evidence="2" id="KW-1185">Reference proteome</keyword>
<protein>
    <submittedName>
        <fullName evidence="1">Uncharacterized protein</fullName>
    </submittedName>
</protein>
<dbReference type="RefSeq" id="YP_010095830.1">
    <property type="nucleotide sequence ID" value="NC_055747.1"/>
</dbReference>